<proteinExistence type="predicted"/>
<comment type="caution">
    <text evidence="1">The sequence shown here is derived from an EMBL/GenBank/DDBJ whole genome shotgun (WGS) entry which is preliminary data.</text>
</comment>
<sequence length="157" mass="18521">MFKKQELKNFLVLKSINENITNLQETDVVSLKALTCLVMANYDDFEALGDIIDVKGKKSNPDTYAKIIQYIALGERHKNSYGQFEQLINVMRQWYPIYQKIKDIREEYPRENYRQPKDFIKPIPGIDLYNKYRNYLTDQNTGSHYVDFGEEMESATT</sequence>
<dbReference type="AlphaFoldDB" id="T2I701"/>
<dbReference type="RefSeq" id="WP_021829235.1">
    <property type="nucleotide sequence ID" value="NZ_CAQK01000068.1"/>
</dbReference>
<reference evidence="1 2" key="1">
    <citation type="submission" date="2013-01" db="EMBL/GenBank/DDBJ databases">
        <authorList>
            <person name="Bench S."/>
        </authorList>
    </citation>
    <scope>NUCLEOTIDE SEQUENCE [LARGE SCALE GENOMIC DNA]</scope>
    <source>
        <strain evidence="1 2">WH 8502</strain>
    </source>
</reference>
<protein>
    <submittedName>
        <fullName evidence="1">Uncharacterized protein</fullName>
    </submittedName>
</protein>
<reference evidence="1 2" key="2">
    <citation type="submission" date="2013-09" db="EMBL/GenBank/DDBJ databases">
        <title>Whole genome comparison of six Crocosphaera watsonii strains with differing phenotypes.</title>
        <authorList>
            <person name="Bench S.R."/>
            <person name="Heller P."/>
            <person name="Frank I."/>
            <person name="Arciniega M."/>
            <person name="Shilova I.N."/>
            <person name="Zehr J.P."/>
        </authorList>
    </citation>
    <scope>NUCLEOTIDE SEQUENCE [LARGE SCALE GENOMIC DNA]</scope>
    <source>
        <strain evidence="1 2">WH 8502</strain>
    </source>
</reference>
<dbReference type="EMBL" id="CAQK01000068">
    <property type="protein sequence ID" value="CCQ49106.1"/>
    <property type="molecule type" value="Genomic_DNA"/>
</dbReference>
<evidence type="ECO:0000313" key="1">
    <source>
        <dbReference type="EMBL" id="CCQ49106.1"/>
    </source>
</evidence>
<name>T2I701_CROWT</name>
<dbReference type="Proteomes" id="UP000018348">
    <property type="component" value="Unassembled WGS sequence"/>
</dbReference>
<organism evidence="1 2">
    <name type="scientific">Crocosphaera watsonii WH 8502</name>
    <dbReference type="NCBI Taxonomy" id="423474"/>
    <lineage>
        <taxon>Bacteria</taxon>
        <taxon>Bacillati</taxon>
        <taxon>Cyanobacteriota</taxon>
        <taxon>Cyanophyceae</taxon>
        <taxon>Oscillatoriophycideae</taxon>
        <taxon>Chroococcales</taxon>
        <taxon>Aphanothecaceae</taxon>
        <taxon>Crocosphaera</taxon>
    </lineage>
</organism>
<accession>T2I701</accession>
<evidence type="ECO:0000313" key="2">
    <source>
        <dbReference type="Proteomes" id="UP000018348"/>
    </source>
</evidence>
<gene>
    <name evidence="1" type="ORF">CWATWH8502_203</name>
</gene>